<dbReference type="EMBL" id="JAKKSL010000001">
    <property type="protein sequence ID" value="MCI2282884.1"/>
    <property type="molecule type" value="Genomic_DNA"/>
</dbReference>
<proteinExistence type="inferred from homology"/>
<keyword evidence="6 9" id="KW-1133">Transmembrane helix</keyword>
<dbReference type="Proteomes" id="UP001139646">
    <property type="component" value="Unassembled WGS sequence"/>
</dbReference>
<dbReference type="Pfam" id="PF00584">
    <property type="entry name" value="SecE"/>
    <property type="match status" value="1"/>
</dbReference>
<organism evidence="10 11">
    <name type="scientific">Colwellia maritima</name>
    <dbReference type="NCBI Taxonomy" id="2912588"/>
    <lineage>
        <taxon>Bacteria</taxon>
        <taxon>Pseudomonadati</taxon>
        <taxon>Pseudomonadota</taxon>
        <taxon>Gammaproteobacteria</taxon>
        <taxon>Alteromonadales</taxon>
        <taxon>Colwelliaceae</taxon>
        <taxon>Colwellia</taxon>
    </lineage>
</organism>
<keyword evidence="8 9" id="KW-0472">Membrane</keyword>
<protein>
    <recommendedName>
        <fullName evidence="9">Protein translocase subunit SecE</fullName>
    </recommendedName>
</protein>
<evidence type="ECO:0000256" key="9">
    <source>
        <dbReference type="HAMAP-Rule" id="MF_00422"/>
    </source>
</evidence>
<reference evidence="10" key="1">
    <citation type="submission" date="2022-01" db="EMBL/GenBank/DDBJ databases">
        <title>Colwellia maritima, isolated from seawater.</title>
        <authorList>
            <person name="Kristyanto S."/>
            <person name="Jung J."/>
            <person name="Jeon C.O."/>
        </authorList>
    </citation>
    <scope>NUCLEOTIDE SEQUENCE</scope>
    <source>
        <strain evidence="10">MSW7</strain>
    </source>
</reference>
<comment type="caution">
    <text evidence="9">Lacks conserved residue(s) required for the propagation of feature annotation.</text>
</comment>
<gene>
    <name evidence="9 10" type="primary">secE</name>
    <name evidence="10" type="ORF">L3081_05110</name>
</gene>
<evidence type="ECO:0000256" key="1">
    <source>
        <dbReference type="ARBA" id="ARBA00004370"/>
    </source>
</evidence>
<dbReference type="InterPro" id="IPR001901">
    <property type="entry name" value="Translocase_SecE/Sec61-g"/>
</dbReference>
<evidence type="ECO:0000256" key="4">
    <source>
        <dbReference type="ARBA" id="ARBA00022692"/>
    </source>
</evidence>
<keyword evidence="2 9" id="KW-0813">Transport</keyword>
<dbReference type="PANTHER" id="PTHR33910">
    <property type="entry name" value="PROTEIN TRANSLOCASE SUBUNIT SECE"/>
    <property type="match status" value="1"/>
</dbReference>
<keyword evidence="3 9" id="KW-1003">Cell membrane</keyword>
<evidence type="ECO:0000256" key="6">
    <source>
        <dbReference type="ARBA" id="ARBA00022989"/>
    </source>
</evidence>
<evidence type="ECO:0000256" key="2">
    <source>
        <dbReference type="ARBA" id="ARBA00022448"/>
    </source>
</evidence>
<dbReference type="HAMAP" id="MF_00422">
    <property type="entry name" value="SecE"/>
    <property type="match status" value="1"/>
</dbReference>
<keyword evidence="5 9" id="KW-0653">Protein transport</keyword>
<dbReference type="NCBIfam" id="NF004372">
    <property type="entry name" value="PRK05740.1-2"/>
    <property type="match status" value="1"/>
</dbReference>
<accession>A0ABS9WY05</accession>
<comment type="caution">
    <text evidence="10">The sequence shown here is derived from an EMBL/GenBank/DDBJ whole genome shotgun (WGS) entry which is preliminary data.</text>
</comment>
<keyword evidence="11" id="KW-1185">Reference proteome</keyword>
<dbReference type="Gene3D" id="1.20.5.1030">
    <property type="entry name" value="Preprotein translocase secy subunit"/>
    <property type="match status" value="1"/>
</dbReference>
<keyword evidence="4 9" id="KW-0812">Transmembrane</keyword>
<dbReference type="PRINTS" id="PR01650">
    <property type="entry name" value="SECETRNLCASE"/>
</dbReference>
<feature type="transmembrane region" description="Helical" evidence="9">
    <location>
        <begin position="16"/>
        <end position="35"/>
    </location>
</feature>
<feature type="transmembrane region" description="Helical" evidence="9">
    <location>
        <begin position="95"/>
        <end position="118"/>
    </location>
</feature>
<dbReference type="InterPro" id="IPR005807">
    <property type="entry name" value="SecE_bac"/>
</dbReference>
<comment type="subcellular location">
    <subcellularLocation>
        <location evidence="1">Membrane</location>
    </subcellularLocation>
</comment>
<feature type="transmembrane region" description="Helical" evidence="9">
    <location>
        <begin position="41"/>
        <end position="62"/>
    </location>
</feature>
<keyword evidence="7 9" id="KW-0811">Translocation</keyword>
<evidence type="ECO:0000256" key="7">
    <source>
        <dbReference type="ARBA" id="ARBA00023010"/>
    </source>
</evidence>
<evidence type="ECO:0000313" key="10">
    <source>
        <dbReference type="EMBL" id="MCI2282884.1"/>
    </source>
</evidence>
<dbReference type="PANTHER" id="PTHR33910:SF1">
    <property type="entry name" value="PROTEIN TRANSLOCASE SUBUNIT SECE"/>
    <property type="match status" value="1"/>
</dbReference>
<comment type="subunit">
    <text evidence="9">Component of the Sec protein translocase complex. Heterotrimer consisting of SecY, SecE and SecG subunits. The heterotrimers can form oligomers, although 1 heterotrimer is thought to be able to translocate proteins. Interacts with the ribosome. Interacts with SecDF, and other proteins may be involved. Interacts with SecA.</text>
</comment>
<dbReference type="RefSeq" id="WP_242283950.1">
    <property type="nucleotide sequence ID" value="NZ_JAKKSL010000001.1"/>
</dbReference>
<name>A0ABS9WY05_9GAMM</name>
<evidence type="ECO:0000256" key="8">
    <source>
        <dbReference type="ARBA" id="ARBA00023136"/>
    </source>
</evidence>
<dbReference type="InterPro" id="IPR038379">
    <property type="entry name" value="SecE_sf"/>
</dbReference>
<evidence type="ECO:0000256" key="3">
    <source>
        <dbReference type="ARBA" id="ARBA00022475"/>
    </source>
</evidence>
<comment type="function">
    <text evidence="9">Essential subunit of the Sec protein translocation channel SecYEG. Clamps together the 2 halves of SecY. May contact the channel plug during translocation.</text>
</comment>
<evidence type="ECO:0000256" key="5">
    <source>
        <dbReference type="ARBA" id="ARBA00022927"/>
    </source>
</evidence>
<evidence type="ECO:0000313" key="11">
    <source>
        <dbReference type="Proteomes" id="UP001139646"/>
    </source>
</evidence>
<dbReference type="PROSITE" id="PS01067">
    <property type="entry name" value="SECE_SEC61G"/>
    <property type="match status" value="1"/>
</dbReference>
<comment type="similarity">
    <text evidence="9">Belongs to the SecE/SEC61-gamma family.</text>
</comment>
<dbReference type="NCBIfam" id="TIGR00964">
    <property type="entry name" value="secE_bact"/>
    <property type="match status" value="1"/>
</dbReference>
<sequence length="127" mass="13722">MNASTEEQPSSSLDGLKWGIIVLLLIAAIGGNYYYDQESVLLRAVGVVVAVGIAGLVAMQTFKGRSAVAFAKESRTEVRKVVWPTRQEAIQTTGIVLVVTLLMSLLLWGLDSVLFWLVGLITGMKVL</sequence>